<organism evidence="3 4">
    <name type="scientific">Spirosoma endbachense</name>
    <dbReference type="NCBI Taxonomy" id="2666025"/>
    <lineage>
        <taxon>Bacteria</taxon>
        <taxon>Pseudomonadati</taxon>
        <taxon>Bacteroidota</taxon>
        <taxon>Cytophagia</taxon>
        <taxon>Cytophagales</taxon>
        <taxon>Cytophagaceae</taxon>
        <taxon>Spirosoma</taxon>
    </lineage>
</organism>
<feature type="coiled-coil region" evidence="1">
    <location>
        <begin position="4"/>
        <end position="60"/>
    </location>
</feature>
<reference evidence="3 4" key="1">
    <citation type="submission" date="2019-11" db="EMBL/GenBank/DDBJ databases">
        <title>Spirosoma endbachense sp. nov., isolated from a natural salt meadow.</title>
        <authorList>
            <person name="Rojas J."/>
            <person name="Ambika Manirajan B."/>
            <person name="Ratering S."/>
            <person name="Suarez C."/>
            <person name="Geissler-Plaum R."/>
            <person name="Schnell S."/>
        </authorList>
    </citation>
    <scope>NUCLEOTIDE SEQUENCE [LARGE SCALE GENOMIC DNA]</scope>
    <source>
        <strain evidence="3 4">I-24</strain>
    </source>
</reference>
<dbReference type="RefSeq" id="WP_162387984.1">
    <property type="nucleotide sequence ID" value="NZ_CP045997.1"/>
</dbReference>
<evidence type="ECO:0000313" key="4">
    <source>
        <dbReference type="Proteomes" id="UP000464577"/>
    </source>
</evidence>
<keyword evidence="2" id="KW-0472">Membrane</keyword>
<feature type="transmembrane region" description="Helical" evidence="2">
    <location>
        <begin position="190"/>
        <end position="211"/>
    </location>
</feature>
<sequence length="215" mass="23933">MATLDDLNTQAAQLEAQLAQIETDKRQAAEQERAEKLGLITVYENEAQGYRNQAEKAQTDDDKQRLYRFAAQADNHANELRKELGLVSDEQLQASNEEQIEAQHHQVKRRINRLFLQSAFALAGFFLTDFTSARLEMGFMSFVLKSVGSICWTLSVALGGCWLACITVFGFVSAYGYSRLPTDFKSLTPGVRLAILAGLLAAFLHFLSSIVPHAN</sequence>
<proteinExistence type="predicted"/>
<dbReference type="Proteomes" id="UP000464577">
    <property type="component" value="Chromosome"/>
</dbReference>
<keyword evidence="2" id="KW-1133">Transmembrane helix</keyword>
<name>A0A6P1VWT8_9BACT</name>
<protein>
    <submittedName>
        <fullName evidence="3">Uncharacterized protein</fullName>
    </submittedName>
</protein>
<evidence type="ECO:0000313" key="3">
    <source>
        <dbReference type="EMBL" id="QHV97573.1"/>
    </source>
</evidence>
<evidence type="ECO:0000256" key="1">
    <source>
        <dbReference type="SAM" id="Coils"/>
    </source>
</evidence>
<evidence type="ECO:0000256" key="2">
    <source>
        <dbReference type="SAM" id="Phobius"/>
    </source>
</evidence>
<gene>
    <name evidence="3" type="ORF">GJR95_22315</name>
</gene>
<feature type="transmembrane region" description="Helical" evidence="2">
    <location>
        <begin position="114"/>
        <end position="132"/>
    </location>
</feature>
<accession>A0A6P1VWT8</accession>
<dbReference type="EMBL" id="CP045997">
    <property type="protein sequence ID" value="QHV97573.1"/>
    <property type="molecule type" value="Genomic_DNA"/>
</dbReference>
<dbReference type="AlphaFoldDB" id="A0A6P1VWT8"/>
<keyword evidence="4" id="KW-1185">Reference proteome</keyword>
<feature type="transmembrane region" description="Helical" evidence="2">
    <location>
        <begin position="152"/>
        <end position="178"/>
    </location>
</feature>
<dbReference type="KEGG" id="senf:GJR95_22315"/>
<keyword evidence="1" id="KW-0175">Coiled coil</keyword>
<keyword evidence="2" id="KW-0812">Transmembrane</keyword>